<feature type="domain" description="Chalcone/stilbene synthase C-terminal" evidence="7">
    <location>
        <begin position="153"/>
        <end position="303"/>
    </location>
</feature>
<accession>A0A438CV61</accession>
<sequence>MTLVEEIRNAQCAKGLTTILAIGTTTLDHCVYWFDYVDYYFRVTKSEHMTKLKKKFNCICEKSMIKKRYIHLTEKMLEDHPNIDACRALSLNIKNNAGAQVLVVCSEITVVVFRGPSKTALDSLVGQALFGDGFATVIIGLDLDLSIEQPLFQLVSTAQTFIPNSQGAIVRNLCEVGLTFHLWPNVPILISHNIGKCLTQAFDPLGISDWNSLFWIAHLDSPAILDVVEAKLNLEKKKLEATRHVLSEYGNMSSACVLFILNEMRNKSLKWKKATIGEGLDWGVLFGFGLGLTIETVVLHSIPTFTN</sequence>
<dbReference type="PANTHER" id="PTHR11877">
    <property type="entry name" value="HYDROXYMETHYLGLUTARYL-COA SYNTHASE"/>
    <property type="match status" value="1"/>
</dbReference>
<protein>
    <submittedName>
        <fullName evidence="8">Stilbene synthase 1</fullName>
    </submittedName>
</protein>
<dbReference type="GO" id="GO:0050350">
    <property type="term" value="F:trihydroxystilbene synthase activity"/>
    <property type="evidence" value="ECO:0007669"/>
    <property type="project" value="UniProtKB-EC"/>
</dbReference>
<dbReference type="InterPro" id="IPR012328">
    <property type="entry name" value="Chalcone/stilbene_synt_C"/>
</dbReference>
<evidence type="ECO:0000259" key="6">
    <source>
        <dbReference type="Pfam" id="PF00195"/>
    </source>
</evidence>
<organism evidence="8 9">
    <name type="scientific">Vitis vinifera</name>
    <name type="common">Grape</name>
    <dbReference type="NCBI Taxonomy" id="29760"/>
    <lineage>
        <taxon>Eukaryota</taxon>
        <taxon>Viridiplantae</taxon>
        <taxon>Streptophyta</taxon>
        <taxon>Embryophyta</taxon>
        <taxon>Tracheophyta</taxon>
        <taxon>Spermatophyta</taxon>
        <taxon>Magnoliopsida</taxon>
        <taxon>eudicotyledons</taxon>
        <taxon>Gunneridae</taxon>
        <taxon>Pentapetalae</taxon>
        <taxon>rosids</taxon>
        <taxon>Vitales</taxon>
        <taxon>Vitaceae</taxon>
        <taxon>Viteae</taxon>
        <taxon>Vitis</taxon>
    </lineage>
</organism>
<reference evidence="8 9" key="1">
    <citation type="journal article" date="2018" name="PLoS Genet.">
        <title>Population sequencing reveals clonal diversity and ancestral inbreeding in the grapevine cultivar Chardonnay.</title>
        <authorList>
            <person name="Roach M.J."/>
            <person name="Johnson D.L."/>
            <person name="Bohlmann J."/>
            <person name="van Vuuren H.J."/>
            <person name="Jones S.J."/>
            <person name="Pretorius I.S."/>
            <person name="Schmidt S.A."/>
            <person name="Borneman A.R."/>
        </authorList>
    </citation>
    <scope>NUCLEOTIDE SEQUENCE [LARGE SCALE GENOMIC DNA]</scope>
    <source>
        <strain evidence="9">cv. Chardonnay</strain>
        <tissue evidence="8">Leaf</tissue>
    </source>
</reference>
<comment type="caution">
    <text evidence="8">The sequence shown here is derived from an EMBL/GenBank/DDBJ whole genome shotgun (WGS) entry which is preliminary data.</text>
</comment>
<evidence type="ECO:0000256" key="3">
    <source>
        <dbReference type="ARBA" id="ARBA00023315"/>
    </source>
</evidence>
<evidence type="ECO:0000313" key="9">
    <source>
        <dbReference type="Proteomes" id="UP000288805"/>
    </source>
</evidence>
<name>A0A438CV61_VITVI</name>
<comment type="similarity">
    <text evidence="1 5">Belongs to the thiolase-like superfamily. Chalcone/stilbene synthases family.</text>
</comment>
<dbReference type="InterPro" id="IPR016039">
    <property type="entry name" value="Thiolase-like"/>
</dbReference>
<feature type="domain" description="Chalcone/stilbene synthase N-terminal" evidence="6">
    <location>
        <begin position="5"/>
        <end position="94"/>
    </location>
</feature>
<comment type="catalytic activity">
    <reaction evidence="4">
        <text>4-coumaroyl-CoA + 3 malonyl-CoA + 3 H(+) = trans-resveratrol + 4 CO2 + 4 CoA</text>
        <dbReference type="Rhea" id="RHEA:11936"/>
        <dbReference type="ChEBI" id="CHEBI:15378"/>
        <dbReference type="ChEBI" id="CHEBI:16526"/>
        <dbReference type="ChEBI" id="CHEBI:45713"/>
        <dbReference type="ChEBI" id="CHEBI:57287"/>
        <dbReference type="ChEBI" id="CHEBI:57355"/>
        <dbReference type="ChEBI" id="CHEBI:57384"/>
        <dbReference type="EC" id="2.3.1.95"/>
    </reaction>
</comment>
<evidence type="ECO:0000256" key="2">
    <source>
        <dbReference type="ARBA" id="ARBA00022679"/>
    </source>
</evidence>
<dbReference type="Pfam" id="PF00195">
    <property type="entry name" value="Chal_sti_synt_N"/>
    <property type="match status" value="1"/>
</dbReference>
<dbReference type="InterPro" id="IPR001099">
    <property type="entry name" value="Chalcone/stilbene_synt_N"/>
</dbReference>
<dbReference type="SUPFAM" id="SSF53901">
    <property type="entry name" value="Thiolase-like"/>
    <property type="match status" value="2"/>
</dbReference>
<keyword evidence="2 5" id="KW-0808">Transferase</keyword>
<dbReference type="Proteomes" id="UP000288805">
    <property type="component" value="Unassembled WGS sequence"/>
</dbReference>
<gene>
    <name evidence="8" type="primary">VINST1_9</name>
    <name evidence="8" type="ORF">CK203_096751</name>
</gene>
<evidence type="ECO:0000259" key="7">
    <source>
        <dbReference type="Pfam" id="PF02797"/>
    </source>
</evidence>
<evidence type="ECO:0000256" key="1">
    <source>
        <dbReference type="ARBA" id="ARBA00005531"/>
    </source>
</evidence>
<evidence type="ECO:0000313" key="8">
    <source>
        <dbReference type="EMBL" id="RVW27071.1"/>
    </source>
</evidence>
<dbReference type="AlphaFoldDB" id="A0A438CV61"/>
<keyword evidence="3 5" id="KW-0012">Acyltransferase</keyword>
<evidence type="ECO:0000256" key="5">
    <source>
        <dbReference type="RuleBase" id="RU003633"/>
    </source>
</evidence>
<proteinExistence type="inferred from homology"/>
<dbReference type="PANTHER" id="PTHR11877:SF14">
    <property type="entry name" value="CHALCONE SYNTHASE"/>
    <property type="match status" value="1"/>
</dbReference>
<dbReference type="FunFam" id="3.40.47.10:FF:000014">
    <property type="entry name" value="Chalcone synthase 1"/>
    <property type="match status" value="1"/>
</dbReference>
<dbReference type="Pfam" id="PF02797">
    <property type="entry name" value="Chal_sti_synt_C"/>
    <property type="match status" value="1"/>
</dbReference>
<dbReference type="Gene3D" id="3.40.47.10">
    <property type="match status" value="3"/>
</dbReference>
<dbReference type="EMBL" id="QGNW01001966">
    <property type="protein sequence ID" value="RVW27071.1"/>
    <property type="molecule type" value="Genomic_DNA"/>
</dbReference>
<evidence type="ECO:0000256" key="4">
    <source>
        <dbReference type="ARBA" id="ARBA00048068"/>
    </source>
</evidence>
<dbReference type="InterPro" id="IPR011141">
    <property type="entry name" value="Polyketide_synthase_type-III"/>
</dbReference>